<accession>A0ABD3RW53</accession>
<name>A0ABD3RW53_9STRA</name>
<keyword evidence="3" id="KW-1185">Reference proteome</keyword>
<evidence type="ECO:0000256" key="1">
    <source>
        <dbReference type="SAM" id="MobiDB-lite"/>
    </source>
</evidence>
<comment type="caution">
    <text evidence="2">The sequence shown here is derived from an EMBL/GenBank/DDBJ whole genome shotgun (WGS) entry which is preliminary data.</text>
</comment>
<feature type="compositionally biased region" description="Polar residues" evidence="1">
    <location>
        <begin position="15"/>
        <end position="28"/>
    </location>
</feature>
<evidence type="ECO:0000313" key="2">
    <source>
        <dbReference type="EMBL" id="KAL3816427.1"/>
    </source>
</evidence>
<sequence>MVMNYRSLTLTTHLDNDNASTSLDGNELSSSSSSSFYGGIGNIERVDEYLDDNSLGGRDFEFRNGGTLAITEADEGDEEVEDLHKIEKCLPFDDDATPGATGRCPTTLPIVPGGGHIDDFPSLHGVARMKSILKKMDLSCSSGSGHSTESSTSSVSFRSVEVREYDRTVGDNPSCGSGPPLSLDWGYSEEYEGSLDEYELLRSNERSSHWSNLRVCKHRRRNILAYQWGHSMEELEEARRSTRKMQRQRSMTRMLLPVHLAEEVLLGMKNFAIKKKKNTQAVIWSD</sequence>
<proteinExistence type="predicted"/>
<organism evidence="2 3">
    <name type="scientific">Cyclostephanos tholiformis</name>
    <dbReference type="NCBI Taxonomy" id="382380"/>
    <lineage>
        <taxon>Eukaryota</taxon>
        <taxon>Sar</taxon>
        <taxon>Stramenopiles</taxon>
        <taxon>Ochrophyta</taxon>
        <taxon>Bacillariophyta</taxon>
        <taxon>Coscinodiscophyceae</taxon>
        <taxon>Thalassiosirophycidae</taxon>
        <taxon>Stephanodiscales</taxon>
        <taxon>Stephanodiscaceae</taxon>
        <taxon>Cyclostephanos</taxon>
    </lineage>
</organism>
<protein>
    <submittedName>
        <fullName evidence="2">Uncharacterized protein</fullName>
    </submittedName>
</protein>
<feature type="region of interest" description="Disordered" evidence="1">
    <location>
        <begin position="15"/>
        <end position="35"/>
    </location>
</feature>
<reference evidence="2 3" key="1">
    <citation type="submission" date="2024-10" db="EMBL/GenBank/DDBJ databases">
        <title>Updated reference genomes for cyclostephanoid diatoms.</title>
        <authorList>
            <person name="Roberts W.R."/>
            <person name="Alverson A.J."/>
        </authorList>
    </citation>
    <scope>NUCLEOTIDE SEQUENCE [LARGE SCALE GENOMIC DNA]</scope>
    <source>
        <strain evidence="2 3">AJA228-03</strain>
    </source>
</reference>
<dbReference type="EMBL" id="JALLPB020000150">
    <property type="protein sequence ID" value="KAL3816427.1"/>
    <property type="molecule type" value="Genomic_DNA"/>
</dbReference>
<dbReference type="AlphaFoldDB" id="A0ABD3RW53"/>
<gene>
    <name evidence="2" type="ORF">ACHAXA_007363</name>
</gene>
<evidence type="ECO:0000313" key="3">
    <source>
        <dbReference type="Proteomes" id="UP001530377"/>
    </source>
</evidence>
<dbReference type="Proteomes" id="UP001530377">
    <property type="component" value="Unassembled WGS sequence"/>
</dbReference>